<protein>
    <recommendedName>
        <fullName evidence="13">Cytochrome P450 alkane hydroxylase</fullName>
    </recommendedName>
</protein>
<dbReference type="CDD" id="cd11063">
    <property type="entry name" value="CYP52"/>
    <property type="match status" value="1"/>
</dbReference>
<sequence length="505" mass="56986">MFFHLFRYLAGCIIGATLYLALLRVIASIARRNAVQKYRCQAPAAYPHKDPFFGLDSVRDAICAAKARSSIARQIHQYAQYGSTFSSKFFTTPVISTIEPENVKAVLSTHFEDYSVGSRRKEAFFPLLGRSIFQVDGPQWKHSRHLLQSCFARDQVDDLQVLDVHVSKLINALPTNGAMVDLGDWFPRLTADVTTACFFGHTIDSLGNDSLSFGAEFVKAIHDAQDGCEERWKIGVFAKVVPQREFYRNVKRIHDFMDQHIETAIASFNSSSRISKDNKAQQDRHVFLHDLREVTDDRQVLRDELLTIFIASVDTSAAVLTNLFFVLAKRPDIWQLLRNEVAPLSGGKPDIDQLQSMRYHQYCLKESLRLHPIALSNSRTAYKDTILPRGGGADYQSPVFVAKGTMVAFGIAAMHRSKSLWGEDADEFRPERWGNEKQSWKFIPFNGGPRVCIGERFAMNLTTYTLVRLVQSFHSLESQDDGDWVEGAHLACTSHNGAKVILRAS</sequence>
<dbReference type="PANTHER" id="PTHR24287:SF17">
    <property type="entry name" value="P450, PUTATIVE (EUROFUNG)-RELATED"/>
    <property type="match status" value="1"/>
</dbReference>
<comment type="caution">
    <text evidence="11">The sequence shown here is derived from an EMBL/GenBank/DDBJ whole genome shotgun (WGS) entry which is preliminary data.</text>
</comment>
<dbReference type="OrthoDB" id="1470350at2759"/>
<dbReference type="PRINTS" id="PR00385">
    <property type="entry name" value="P450"/>
</dbReference>
<keyword evidence="4 8" id="KW-0479">Metal-binding</keyword>
<keyword evidence="12" id="KW-1185">Reference proteome</keyword>
<dbReference type="SUPFAM" id="SSF48264">
    <property type="entry name" value="Cytochrome P450"/>
    <property type="match status" value="1"/>
</dbReference>
<evidence type="ECO:0000256" key="6">
    <source>
        <dbReference type="ARBA" id="ARBA00023004"/>
    </source>
</evidence>
<reference evidence="11" key="1">
    <citation type="submission" date="2020-02" db="EMBL/GenBank/DDBJ databases">
        <authorList>
            <person name="Palmer J.M."/>
        </authorList>
    </citation>
    <scope>NUCLEOTIDE SEQUENCE</scope>
    <source>
        <strain evidence="11">EPUS1.4</strain>
        <tissue evidence="11">Thallus</tissue>
    </source>
</reference>
<keyword evidence="10" id="KW-1133">Transmembrane helix</keyword>
<keyword evidence="7 9" id="KW-0503">Monooxygenase</keyword>
<dbReference type="PROSITE" id="PS00086">
    <property type="entry name" value="CYTOCHROME_P450"/>
    <property type="match status" value="1"/>
</dbReference>
<dbReference type="PRINTS" id="PR00464">
    <property type="entry name" value="EP450II"/>
</dbReference>
<feature type="transmembrane region" description="Helical" evidence="10">
    <location>
        <begin position="305"/>
        <end position="328"/>
    </location>
</feature>
<dbReference type="AlphaFoldDB" id="A0A8H7AM70"/>
<evidence type="ECO:0000256" key="9">
    <source>
        <dbReference type="RuleBase" id="RU000461"/>
    </source>
</evidence>
<dbReference type="Gene3D" id="1.10.630.10">
    <property type="entry name" value="Cytochrome P450"/>
    <property type="match status" value="1"/>
</dbReference>
<keyword evidence="5 9" id="KW-0560">Oxidoreductase</keyword>
<name>A0A8H7AM70_9EURO</name>
<dbReference type="GO" id="GO:0016712">
    <property type="term" value="F:oxidoreductase activity, acting on paired donors, with incorporation or reduction of molecular oxygen, reduced flavin or flavoprotein as one donor, and incorporation of one atom of oxygen"/>
    <property type="evidence" value="ECO:0007669"/>
    <property type="project" value="InterPro"/>
</dbReference>
<evidence type="ECO:0000256" key="3">
    <source>
        <dbReference type="ARBA" id="ARBA00022617"/>
    </source>
</evidence>
<feature type="binding site" description="axial binding residue" evidence="8">
    <location>
        <position position="452"/>
    </location>
    <ligand>
        <name>heme</name>
        <dbReference type="ChEBI" id="CHEBI:30413"/>
    </ligand>
    <ligandPart>
        <name>Fe</name>
        <dbReference type="ChEBI" id="CHEBI:18248"/>
    </ligandPart>
</feature>
<proteinExistence type="inferred from homology"/>
<dbReference type="InterPro" id="IPR036396">
    <property type="entry name" value="Cyt_P450_sf"/>
</dbReference>
<dbReference type="GO" id="GO:0020037">
    <property type="term" value="F:heme binding"/>
    <property type="evidence" value="ECO:0007669"/>
    <property type="project" value="InterPro"/>
</dbReference>
<accession>A0A8H7AM70</accession>
<evidence type="ECO:0000256" key="10">
    <source>
        <dbReference type="SAM" id="Phobius"/>
    </source>
</evidence>
<evidence type="ECO:0000313" key="11">
    <source>
        <dbReference type="EMBL" id="KAF7509482.1"/>
    </source>
</evidence>
<feature type="transmembrane region" description="Helical" evidence="10">
    <location>
        <begin position="6"/>
        <end position="27"/>
    </location>
</feature>
<evidence type="ECO:0000256" key="4">
    <source>
        <dbReference type="ARBA" id="ARBA00022723"/>
    </source>
</evidence>
<dbReference type="InterPro" id="IPR017972">
    <property type="entry name" value="Cyt_P450_CS"/>
</dbReference>
<keyword evidence="3 8" id="KW-0349">Heme</keyword>
<dbReference type="InterPro" id="IPR002402">
    <property type="entry name" value="Cyt_P450_E_grp-II"/>
</dbReference>
<keyword evidence="10" id="KW-0472">Membrane</keyword>
<evidence type="ECO:0000313" key="12">
    <source>
        <dbReference type="Proteomes" id="UP000606974"/>
    </source>
</evidence>
<dbReference type="InterPro" id="IPR002974">
    <property type="entry name" value="Cyt_P450_E_CYP52_ascomycetes"/>
</dbReference>
<dbReference type="GO" id="GO:0005506">
    <property type="term" value="F:iron ion binding"/>
    <property type="evidence" value="ECO:0007669"/>
    <property type="project" value="InterPro"/>
</dbReference>
<dbReference type="Pfam" id="PF00067">
    <property type="entry name" value="p450"/>
    <property type="match status" value="1"/>
</dbReference>
<evidence type="ECO:0008006" key="13">
    <source>
        <dbReference type="Google" id="ProtNLM"/>
    </source>
</evidence>
<evidence type="ECO:0000256" key="5">
    <source>
        <dbReference type="ARBA" id="ARBA00023002"/>
    </source>
</evidence>
<evidence type="ECO:0000256" key="1">
    <source>
        <dbReference type="ARBA" id="ARBA00001971"/>
    </source>
</evidence>
<evidence type="ECO:0000256" key="7">
    <source>
        <dbReference type="ARBA" id="ARBA00023033"/>
    </source>
</evidence>
<dbReference type="PRINTS" id="PR01239">
    <property type="entry name" value="EP450IICYP52"/>
</dbReference>
<keyword evidence="10" id="KW-0812">Transmembrane</keyword>
<organism evidence="11 12">
    <name type="scientific">Endocarpon pusillum</name>
    <dbReference type="NCBI Taxonomy" id="364733"/>
    <lineage>
        <taxon>Eukaryota</taxon>
        <taxon>Fungi</taxon>
        <taxon>Dikarya</taxon>
        <taxon>Ascomycota</taxon>
        <taxon>Pezizomycotina</taxon>
        <taxon>Eurotiomycetes</taxon>
        <taxon>Chaetothyriomycetidae</taxon>
        <taxon>Verrucariales</taxon>
        <taxon>Verrucariaceae</taxon>
        <taxon>Endocarpon</taxon>
    </lineage>
</organism>
<evidence type="ECO:0000256" key="2">
    <source>
        <dbReference type="ARBA" id="ARBA00010617"/>
    </source>
</evidence>
<dbReference type="InterPro" id="IPR001128">
    <property type="entry name" value="Cyt_P450"/>
</dbReference>
<dbReference type="InterPro" id="IPR047146">
    <property type="entry name" value="Cyt_P450_E_CYP52_fungi"/>
</dbReference>
<comment type="similarity">
    <text evidence="2 9">Belongs to the cytochrome P450 family.</text>
</comment>
<evidence type="ECO:0000256" key="8">
    <source>
        <dbReference type="PIRSR" id="PIRSR602402-1"/>
    </source>
</evidence>
<dbReference type="EMBL" id="JAACFV010000041">
    <property type="protein sequence ID" value="KAF7509482.1"/>
    <property type="molecule type" value="Genomic_DNA"/>
</dbReference>
<dbReference type="PANTHER" id="PTHR24287">
    <property type="entry name" value="P450, PUTATIVE (EUROFUNG)-RELATED"/>
    <property type="match status" value="1"/>
</dbReference>
<gene>
    <name evidence="11" type="ORF">GJ744_008045</name>
</gene>
<dbReference type="Proteomes" id="UP000606974">
    <property type="component" value="Unassembled WGS sequence"/>
</dbReference>
<keyword evidence="6 8" id="KW-0408">Iron</keyword>
<comment type="cofactor">
    <cofactor evidence="1 8">
        <name>heme</name>
        <dbReference type="ChEBI" id="CHEBI:30413"/>
    </cofactor>
</comment>